<evidence type="ECO:0000313" key="12">
    <source>
        <dbReference type="Proteomes" id="UP000807159"/>
    </source>
</evidence>
<feature type="domain" description="Obg" evidence="10">
    <location>
        <begin position="207"/>
        <end position="365"/>
    </location>
</feature>
<evidence type="ECO:0000259" key="9">
    <source>
        <dbReference type="PROSITE" id="PS51881"/>
    </source>
</evidence>
<dbReference type="PANTHER" id="PTHR11702">
    <property type="entry name" value="DEVELOPMENTALLY REGULATED GTP-BINDING PROTEIN-RELATED"/>
    <property type="match status" value="1"/>
</dbReference>
<dbReference type="Gene3D" id="3.40.50.300">
    <property type="entry name" value="P-loop containing nucleotide triphosphate hydrolases"/>
    <property type="match status" value="1"/>
</dbReference>
<dbReference type="InterPro" id="IPR027417">
    <property type="entry name" value="P-loop_NTPase"/>
</dbReference>
<dbReference type="Pfam" id="PF09269">
    <property type="entry name" value="DUF1967"/>
    <property type="match status" value="1"/>
</dbReference>
<dbReference type="InterPro" id="IPR045086">
    <property type="entry name" value="OBG_GTPase"/>
</dbReference>
<dbReference type="Pfam" id="PF01926">
    <property type="entry name" value="MMR_HSR1"/>
    <property type="match status" value="1"/>
</dbReference>
<dbReference type="PROSITE" id="PS51883">
    <property type="entry name" value="OBG"/>
    <property type="match status" value="1"/>
</dbReference>
<dbReference type="NCBIfam" id="NF008954">
    <property type="entry name" value="PRK12296.1"/>
    <property type="match status" value="1"/>
</dbReference>
<dbReference type="FunFam" id="2.70.210.12:FF:000001">
    <property type="entry name" value="GTPase Obg"/>
    <property type="match status" value="1"/>
</dbReference>
<dbReference type="Gene3D" id="3.30.300.350">
    <property type="entry name" value="GTP-binding protein OBG, C-terminal domain"/>
    <property type="match status" value="1"/>
</dbReference>
<evidence type="ECO:0000259" key="10">
    <source>
        <dbReference type="PROSITE" id="PS51883"/>
    </source>
</evidence>
<dbReference type="NCBIfam" id="NF008956">
    <property type="entry name" value="PRK12299.1"/>
    <property type="match status" value="1"/>
</dbReference>
<dbReference type="InterPro" id="IPR006073">
    <property type="entry name" value="GTP-bd"/>
</dbReference>
<keyword evidence="12" id="KW-1185">Reference proteome</keyword>
<dbReference type="Pfam" id="PF01018">
    <property type="entry name" value="GTP1_OBG"/>
    <property type="match status" value="1"/>
</dbReference>
<keyword evidence="3" id="KW-0479">Metal-binding</keyword>
<dbReference type="AlphaFoldDB" id="A0A8T2XQW1"/>
<keyword evidence="5" id="KW-0460">Magnesium</keyword>
<protein>
    <recommendedName>
        <fullName evidence="13">GTP-binding protein OBGC, chloroplastic</fullName>
    </recommendedName>
</protein>
<dbReference type="PROSITE" id="PS51710">
    <property type="entry name" value="G_OBG"/>
    <property type="match status" value="1"/>
</dbReference>
<dbReference type="InterPro" id="IPR036346">
    <property type="entry name" value="GTP-bd_prot_GTP1/OBG_C_sf"/>
</dbReference>
<evidence type="ECO:0000313" key="11">
    <source>
        <dbReference type="EMBL" id="KAH8495094.1"/>
    </source>
</evidence>
<dbReference type="GO" id="GO:0009658">
    <property type="term" value="P:chloroplast organization"/>
    <property type="evidence" value="ECO:0007669"/>
    <property type="project" value="UniProtKB-ARBA"/>
</dbReference>
<feature type="domain" description="OCT" evidence="9">
    <location>
        <begin position="562"/>
        <end position="641"/>
    </location>
</feature>
<dbReference type="InterPro" id="IPR006169">
    <property type="entry name" value="GTP1_OBG_dom"/>
</dbReference>
<dbReference type="InterPro" id="IPR031167">
    <property type="entry name" value="G_OBG"/>
</dbReference>
<dbReference type="CDD" id="cd01898">
    <property type="entry name" value="Obg"/>
    <property type="match status" value="1"/>
</dbReference>
<gene>
    <name evidence="11" type="ORF">H0E87_018323</name>
</gene>
<reference evidence="11" key="1">
    <citation type="journal article" date="2021" name="J. Hered.">
        <title>Genome Assembly of Salicaceae Populus deltoides (Eastern Cottonwood) I-69 Based on Nanopore Sequencing and Hi-C Technologies.</title>
        <authorList>
            <person name="Bai S."/>
            <person name="Wu H."/>
            <person name="Zhang J."/>
            <person name="Pan Z."/>
            <person name="Zhao W."/>
            <person name="Li Z."/>
            <person name="Tong C."/>
        </authorList>
    </citation>
    <scope>NUCLEOTIDE SEQUENCE</scope>
    <source>
        <tissue evidence="11">Leaf</tissue>
    </source>
</reference>
<dbReference type="NCBIfam" id="TIGR02729">
    <property type="entry name" value="Obg_CgtA"/>
    <property type="match status" value="1"/>
</dbReference>
<dbReference type="EMBL" id="JACEGQ020000010">
    <property type="protein sequence ID" value="KAH8495094.1"/>
    <property type="molecule type" value="Genomic_DNA"/>
</dbReference>
<feature type="region of interest" description="Disordered" evidence="7">
    <location>
        <begin position="139"/>
        <end position="166"/>
    </location>
</feature>
<sequence length="699" mass="76777">MASISTITTSSFISPRAISRPKSPKSNPIPSKASPRNPNSNRKRKLKPQKAKFKSPPQTITSTAGEATSYTCLPPLEDFTVPSLNLGSRPPEEIKLSDANVVKQDSDSESQRFGTEDGMDGDLRVDYGRFEVNTHFEEEEDADYEYESEEEEEEEETVNGKNVNSYNSDGFYEGEELREFADGENVSLSDFEGEEEGVKEKGVPAVMRCFDRAKIYVKAGDGGNGVVAFRREKFVPLGGPSGGDGGRGGNVYLEVDGSINSLLPFRNRVHYRAGRGSHGQGSCMGGAKGEDIVVKVPPGTVVREAGNEEVLLELLSPGQRALVLPGGRGGRGNAAFKCGSNKVPRIAENGEEGSEMWLELELKLVADVGIVGAPNAGKSTLLSVISAAQPAIANYPFTTLLPNLGVVSFDYDSTMVVADLPGLLEGAHRGFGLGHEFLRHTERCSALVHVVDGSSQQPEFEFDAVRLELEMFSPELAEKPYVVAYNKMDLPEAYENWQLFKEKLEARGIETFCMSAVKREGTHEVICAAHKLLQESKEANKGSEGWTPPINLNHVADMVQRQRRAPINDFEISYDNASKTWQVVGAGLQRFVQMTNWRYKDSDTRFQHVLEACGVNKSLLKMGVKEGDTVIVGEMEMVWHDYPQSSGLSKVTKWPEWKISEAGDFAPIFQINGVASSKGKCKWSSKLRWPNPVVDNEIS</sequence>
<dbReference type="SUPFAM" id="SSF82051">
    <property type="entry name" value="Obg GTP-binding protein N-terminal domain"/>
    <property type="match status" value="1"/>
</dbReference>
<comment type="cofactor">
    <cofactor evidence="1">
        <name>Mg(2+)</name>
        <dbReference type="ChEBI" id="CHEBI:18420"/>
    </cofactor>
</comment>
<evidence type="ECO:0000256" key="2">
    <source>
        <dbReference type="ARBA" id="ARBA00007699"/>
    </source>
</evidence>
<dbReference type="FunFam" id="3.40.50.300:FF:000515">
    <property type="entry name" value="GTPase Obg"/>
    <property type="match status" value="1"/>
</dbReference>
<feature type="compositionally biased region" description="Basic residues" evidence="7">
    <location>
        <begin position="41"/>
        <end position="53"/>
    </location>
</feature>
<keyword evidence="4" id="KW-0547">Nucleotide-binding</keyword>
<feature type="domain" description="OBG-type G" evidence="8">
    <location>
        <begin position="366"/>
        <end position="534"/>
    </location>
</feature>
<feature type="compositionally biased region" description="Polar residues" evidence="7">
    <location>
        <begin position="56"/>
        <end position="71"/>
    </location>
</feature>
<evidence type="ECO:0000256" key="6">
    <source>
        <dbReference type="ARBA" id="ARBA00023134"/>
    </source>
</evidence>
<dbReference type="PROSITE" id="PS51881">
    <property type="entry name" value="OCT"/>
    <property type="match status" value="1"/>
</dbReference>
<evidence type="ECO:0000256" key="5">
    <source>
        <dbReference type="ARBA" id="ARBA00022842"/>
    </source>
</evidence>
<evidence type="ECO:0008006" key="13">
    <source>
        <dbReference type="Google" id="ProtNLM"/>
    </source>
</evidence>
<feature type="compositionally biased region" description="Low complexity" evidence="7">
    <location>
        <begin position="1"/>
        <end position="35"/>
    </location>
</feature>
<dbReference type="Gene3D" id="2.70.210.12">
    <property type="entry name" value="GTP1/OBG domain"/>
    <property type="match status" value="1"/>
</dbReference>
<dbReference type="PANTHER" id="PTHR11702:SF44">
    <property type="entry name" value="GTP-BINDING PROTEIN OBGC, CHLOROPLASTIC"/>
    <property type="match status" value="1"/>
</dbReference>
<dbReference type="SUPFAM" id="SSF102741">
    <property type="entry name" value="Obg GTP-binding protein C-terminal domain"/>
    <property type="match status" value="1"/>
</dbReference>
<accession>A0A8T2XQW1</accession>
<evidence type="ECO:0000256" key="1">
    <source>
        <dbReference type="ARBA" id="ARBA00001946"/>
    </source>
</evidence>
<dbReference type="InterPro" id="IPR014100">
    <property type="entry name" value="GTP-bd_Obg/CgtA"/>
</dbReference>
<dbReference type="InterPro" id="IPR015349">
    <property type="entry name" value="OCT_dom"/>
</dbReference>
<dbReference type="InterPro" id="IPR036726">
    <property type="entry name" value="GTP1_OBG_dom_sf"/>
</dbReference>
<dbReference type="SUPFAM" id="SSF52540">
    <property type="entry name" value="P-loop containing nucleoside triphosphate hydrolases"/>
    <property type="match status" value="1"/>
</dbReference>
<dbReference type="NCBIfam" id="NF008955">
    <property type="entry name" value="PRK12297.1"/>
    <property type="match status" value="1"/>
</dbReference>
<dbReference type="PROSITE" id="PS00905">
    <property type="entry name" value="GTP1_OBG"/>
    <property type="match status" value="1"/>
</dbReference>
<dbReference type="GO" id="GO:0005525">
    <property type="term" value="F:GTP binding"/>
    <property type="evidence" value="ECO:0007669"/>
    <property type="project" value="UniProtKB-KW"/>
</dbReference>
<name>A0A8T2XQW1_POPDE</name>
<dbReference type="PRINTS" id="PR00326">
    <property type="entry name" value="GTP1OBG"/>
</dbReference>
<evidence type="ECO:0000256" key="3">
    <source>
        <dbReference type="ARBA" id="ARBA00022723"/>
    </source>
</evidence>
<dbReference type="GO" id="GO:0042254">
    <property type="term" value="P:ribosome biogenesis"/>
    <property type="evidence" value="ECO:0007669"/>
    <property type="project" value="UniProtKB-UniRule"/>
</dbReference>
<dbReference type="Proteomes" id="UP000807159">
    <property type="component" value="Chromosome 10"/>
</dbReference>
<dbReference type="GO" id="GO:0005739">
    <property type="term" value="C:mitochondrion"/>
    <property type="evidence" value="ECO:0007669"/>
    <property type="project" value="TreeGrafter"/>
</dbReference>
<dbReference type="HAMAP" id="MF_01454">
    <property type="entry name" value="GTPase_Obg"/>
    <property type="match status" value="1"/>
</dbReference>
<keyword evidence="6" id="KW-0342">GTP-binding</keyword>
<dbReference type="InterPro" id="IPR006074">
    <property type="entry name" value="GTP1-OBG_CS"/>
</dbReference>
<dbReference type="GO" id="GO:0003924">
    <property type="term" value="F:GTPase activity"/>
    <property type="evidence" value="ECO:0007669"/>
    <property type="project" value="InterPro"/>
</dbReference>
<dbReference type="NCBIfam" id="TIGR03595">
    <property type="entry name" value="Obg_CgtA_exten"/>
    <property type="match status" value="1"/>
</dbReference>
<comment type="similarity">
    <text evidence="2">Belongs to the TRAFAC class OBG-HflX-like GTPase superfamily. OBG GTPase family.</text>
</comment>
<evidence type="ECO:0000256" key="4">
    <source>
        <dbReference type="ARBA" id="ARBA00022741"/>
    </source>
</evidence>
<evidence type="ECO:0000259" key="8">
    <source>
        <dbReference type="PROSITE" id="PS51710"/>
    </source>
</evidence>
<organism evidence="11 12">
    <name type="scientific">Populus deltoides</name>
    <name type="common">Eastern poplar</name>
    <name type="synonym">Eastern cottonwood</name>
    <dbReference type="NCBI Taxonomy" id="3696"/>
    <lineage>
        <taxon>Eukaryota</taxon>
        <taxon>Viridiplantae</taxon>
        <taxon>Streptophyta</taxon>
        <taxon>Embryophyta</taxon>
        <taxon>Tracheophyta</taxon>
        <taxon>Spermatophyta</taxon>
        <taxon>Magnoliopsida</taxon>
        <taxon>eudicotyledons</taxon>
        <taxon>Gunneridae</taxon>
        <taxon>Pentapetalae</taxon>
        <taxon>rosids</taxon>
        <taxon>fabids</taxon>
        <taxon>Malpighiales</taxon>
        <taxon>Salicaceae</taxon>
        <taxon>Saliceae</taxon>
        <taxon>Populus</taxon>
    </lineage>
</organism>
<dbReference type="GO" id="GO:0000287">
    <property type="term" value="F:magnesium ion binding"/>
    <property type="evidence" value="ECO:0007669"/>
    <property type="project" value="InterPro"/>
</dbReference>
<feature type="compositionally biased region" description="Acidic residues" evidence="7">
    <location>
        <begin position="139"/>
        <end position="157"/>
    </location>
</feature>
<evidence type="ECO:0000256" key="7">
    <source>
        <dbReference type="SAM" id="MobiDB-lite"/>
    </source>
</evidence>
<feature type="region of interest" description="Disordered" evidence="7">
    <location>
        <begin position="1"/>
        <end position="122"/>
    </location>
</feature>
<comment type="caution">
    <text evidence="11">The sequence shown here is derived from an EMBL/GenBank/DDBJ whole genome shotgun (WGS) entry which is preliminary data.</text>
</comment>
<proteinExistence type="inferred from homology"/>